<evidence type="ECO:0000313" key="3">
    <source>
        <dbReference type="Proteomes" id="UP001413721"/>
    </source>
</evidence>
<organism evidence="2 3">
    <name type="scientific">Tistrella arctica</name>
    <dbReference type="NCBI Taxonomy" id="3133430"/>
    <lineage>
        <taxon>Bacteria</taxon>
        <taxon>Pseudomonadati</taxon>
        <taxon>Pseudomonadota</taxon>
        <taxon>Alphaproteobacteria</taxon>
        <taxon>Geminicoccales</taxon>
        <taxon>Geminicoccaceae</taxon>
        <taxon>Tistrella</taxon>
    </lineage>
</organism>
<dbReference type="InterPro" id="IPR001753">
    <property type="entry name" value="Enoyl-CoA_hydra/iso"/>
</dbReference>
<sequence>MTTNAPMTFDDISYEVADAIATITFQRPEVMNAARNQTQDELVAALDAADADDAVRAVIVTGAGRAFCAGTDISNGFDLPAGGDPATGEGVPADVGGVTVLRLFRMRKPVIGAINGPAAGFGATFTLAMDMRLAADTSKFAFPFTRRGIAAESCSSWFLPRLVGMQTAQDWMLTGRTFPATEALARGLVHELLPADALLPRARAIARDIAENCAPASVAINRQLLWRMLGADHPRVAHALESRAVAARLASDDVREGVDSFKERRQPRFTGTLAEADYMSAWWPEA</sequence>
<dbReference type="Gene3D" id="1.10.12.10">
    <property type="entry name" value="Lyase 2-enoyl-coa Hydratase, Chain A, domain 2"/>
    <property type="match status" value="1"/>
</dbReference>
<dbReference type="Gene3D" id="3.90.226.10">
    <property type="entry name" value="2-enoyl-CoA Hydratase, Chain A, domain 1"/>
    <property type="match status" value="1"/>
</dbReference>
<keyword evidence="3" id="KW-1185">Reference proteome</keyword>
<evidence type="ECO:0000313" key="2">
    <source>
        <dbReference type="EMBL" id="MEN2989160.1"/>
    </source>
</evidence>
<comment type="caution">
    <text evidence="2">The sequence shown here is derived from an EMBL/GenBank/DDBJ whole genome shotgun (WGS) entry which is preliminary data.</text>
</comment>
<dbReference type="PANTHER" id="PTHR43684:SF4">
    <property type="entry name" value="ENOYL-COA HYDRATASE_ISOMERASE FAMILY PROTEIN (AFU_ORTHOLOGUE AFUA_1G01890)"/>
    <property type="match status" value="1"/>
</dbReference>
<proteinExistence type="inferred from homology"/>
<dbReference type="PANTHER" id="PTHR43684">
    <property type="match status" value="1"/>
</dbReference>
<dbReference type="EMBL" id="JBBKTW010000004">
    <property type="protein sequence ID" value="MEN2989160.1"/>
    <property type="molecule type" value="Genomic_DNA"/>
</dbReference>
<reference evidence="2 3" key="1">
    <citation type="submission" date="2024-03" db="EMBL/GenBank/DDBJ databases">
        <title>High-quality draft genome sequencing of Tistrella sp. BH-R2-4.</title>
        <authorList>
            <person name="Dong C."/>
        </authorList>
    </citation>
    <scope>NUCLEOTIDE SEQUENCE [LARGE SCALE GENOMIC DNA]</scope>
    <source>
        <strain evidence="2 3">BH-R2-4</strain>
    </source>
</reference>
<dbReference type="InterPro" id="IPR051053">
    <property type="entry name" value="ECH/Chromodomain_protein"/>
</dbReference>
<dbReference type="Pfam" id="PF00378">
    <property type="entry name" value="ECH_1"/>
    <property type="match status" value="1"/>
</dbReference>
<dbReference type="InterPro" id="IPR014748">
    <property type="entry name" value="Enoyl-CoA_hydra_C"/>
</dbReference>
<dbReference type="NCBIfam" id="NF006109">
    <property type="entry name" value="PRK08260.1"/>
    <property type="match status" value="1"/>
</dbReference>
<gene>
    <name evidence="2" type="ORF">WG926_12670</name>
</gene>
<protein>
    <submittedName>
        <fullName evidence="2">Enoyl-CoA hydratase-related protein</fullName>
    </submittedName>
</protein>
<dbReference type="InterPro" id="IPR029045">
    <property type="entry name" value="ClpP/crotonase-like_dom_sf"/>
</dbReference>
<dbReference type="CDD" id="cd06558">
    <property type="entry name" value="crotonase-like"/>
    <property type="match status" value="1"/>
</dbReference>
<dbReference type="SUPFAM" id="SSF52096">
    <property type="entry name" value="ClpP/crotonase"/>
    <property type="match status" value="1"/>
</dbReference>
<name>A0ABU9YK16_9PROT</name>
<comment type="similarity">
    <text evidence="1">Belongs to the enoyl-CoA hydratase/isomerase family.</text>
</comment>
<accession>A0ABU9YK16</accession>
<evidence type="ECO:0000256" key="1">
    <source>
        <dbReference type="ARBA" id="ARBA00005254"/>
    </source>
</evidence>
<dbReference type="Proteomes" id="UP001413721">
    <property type="component" value="Unassembled WGS sequence"/>
</dbReference>